<name>A0A853EKQ1_9ACTO</name>
<evidence type="ECO:0000256" key="1">
    <source>
        <dbReference type="ARBA" id="ARBA00022553"/>
    </source>
</evidence>
<dbReference type="InterPro" id="IPR011006">
    <property type="entry name" value="CheY-like_superfamily"/>
</dbReference>
<dbReference type="FunFam" id="3.40.50.2300:FF:000001">
    <property type="entry name" value="DNA-binding response regulator PhoB"/>
    <property type="match status" value="1"/>
</dbReference>
<dbReference type="AlphaFoldDB" id="A0A853EKQ1"/>
<keyword evidence="5" id="KW-0804">Transcription</keyword>
<dbReference type="PANTHER" id="PTHR48111:SF1">
    <property type="entry name" value="TWO-COMPONENT RESPONSE REGULATOR ORR33"/>
    <property type="match status" value="1"/>
</dbReference>
<dbReference type="PANTHER" id="PTHR48111">
    <property type="entry name" value="REGULATOR OF RPOS"/>
    <property type="match status" value="1"/>
</dbReference>
<dbReference type="CDD" id="cd00383">
    <property type="entry name" value="trans_reg_C"/>
    <property type="match status" value="1"/>
</dbReference>
<evidence type="ECO:0000313" key="11">
    <source>
        <dbReference type="EMBL" id="NYS69100.1"/>
    </source>
</evidence>
<feature type="DNA-binding region" description="OmpR/PhoB-type" evidence="7">
    <location>
        <begin position="168"/>
        <end position="266"/>
    </location>
</feature>
<dbReference type="InterPro" id="IPR001789">
    <property type="entry name" value="Sig_transdc_resp-reg_receiver"/>
</dbReference>
<dbReference type="GO" id="GO:0032993">
    <property type="term" value="C:protein-DNA complex"/>
    <property type="evidence" value="ECO:0007669"/>
    <property type="project" value="TreeGrafter"/>
</dbReference>
<dbReference type="GO" id="GO:0005829">
    <property type="term" value="C:cytosol"/>
    <property type="evidence" value="ECO:0007669"/>
    <property type="project" value="TreeGrafter"/>
</dbReference>
<evidence type="ECO:0000259" key="10">
    <source>
        <dbReference type="PROSITE" id="PS51755"/>
    </source>
</evidence>
<dbReference type="Pfam" id="PF00486">
    <property type="entry name" value="Trans_reg_C"/>
    <property type="match status" value="1"/>
</dbReference>
<feature type="domain" description="Response regulatory" evidence="9">
    <location>
        <begin position="47"/>
        <end position="160"/>
    </location>
</feature>
<evidence type="ECO:0000256" key="7">
    <source>
        <dbReference type="PROSITE-ProRule" id="PRU01091"/>
    </source>
</evidence>
<dbReference type="Pfam" id="PF00072">
    <property type="entry name" value="Response_reg"/>
    <property type="match status" value="1"/>
</dbReference>
<evidence type="ECO:0000256" key="8">
    <source>
        <dbReference type="SAM" id="MobiDB-lite"/>
    </source>
</evidence>
<accession>A0A853EKQ1</accession>
<dbReference type="SMART" id="SM00862">
    <property type="entry name" value="Trans_reg_C"/>
    <property type="match status" value="1"/>
</dbReference>
<evidence type="ECO:0000256" key="6">
    <source>
        <dbReference type="PROSITE-ProRule" id="PRU00169"/>
    </source>
</evidence>
<evidence type="ECO:0000256" key="3">
    <source>
        <dbReference type="ARBA" id="ARBA00023015"/>
    </source>
</evidence>
<feature type="domain" description="OmpR/PhoB-type" evidence="10">
    <location>
        <begin position="168"/>
        <end position="266"/>
    </location>
</feature>
<dbReference type="GO" id="GO:0000976">
    <property type="term" value="F:transcription cis-regulatory region binding"/>
    <property type="evidence" value="ECO:0007669"/>
    <property type="project" value="TreeGrafter"/>
</dbReference>
<dbReference type="InterPro" id="IPR001867">
    <property type="entry name" value="OmpR/PhoB-type_DNA-bd"/>
</dbReference>
<proteinExistence type="predicted"/>
<keyword evidence="1 6" id="KW-0597">Phosphoprotein</keyword>
<keyword evidence="3" id="KW-0805">Transcription regulation</keyword>
<dbReference type="InterPro" id="IPR036388">
    <property type="entry name" value="WH-like_DNA-bd_sf"/>
</dbReference>
<reference evidence="11 12" key="1">
    <citation type="submission" date="2020-07" db="EMBL/GenBank/DDBJ databases">
        <title>MOT database genomes.</title>
        <authorList>
            <person name="Joseph S."/>
            <person name="Aduse-Opoku J."/>
            <person name="Hashim A."/>
            <person name="Wade W."/>
            <person name="Curtis M."/>
        </authorList>
    </citation>
    <scope>NUCLEOTIDE SEQUENCE [LARGE SCALE GENOMIC DNA]</scope>
    <source>
        <strain evidence="11 12">WMus004</strain>
    </source>
</reference>
<dbReference type="Gene3D" id="3.40.50.2300">
    <property type="match status" value="1"/>
</dbReference>
<dbReference type="CDD" id="cd17574">
    <property type="entry name" value="REC_OmpR"/>
    <property type="match status" value="1"/>
</dbReference>
<feature type="modified residue" description="4-aspartylphosphate" evidence="6">
    <location>
        <position position="96"/>
    </location>
</feature>
<evidence type="ECO:0000256" key="5">
    <source>
        <dbReference type="ARBA" id="ARBA00023163"/>
    </source>
</evidence>
<dbReference type="Gene3D" id="6.10.250.690">
    <property type="match status" value="1"/>
</dbReference>
<dbReference type="InterPro" id="IPR039420">
    <property type="entry name" value="WalR-like"/>
</dbReference>
<dbReference type="PROSITE" id="PS50110">
    <property type="entry name" value="RESPONSE_REGULATORY"/>
    <property type="match status" value="1"/>
</dbReference>
<keyword evidence="2" id="KW-0902">Two-component regulatory system</keyword>
<comment type="caution">
    <text evidence="11">The sequence shown here is derived from an EMBL/GenBank/DDBJ whole genome shotgun (WGS) entry which is preliminary data.</text>
</comment>
<dbReference type="PROSITE" id="PS51755">
    <property type="entry name" value="OMPR_PHOB"/>
    <property type="match status" value="1"/>
</dbReference>
<evidence type="ECO:0000256" key="2">
    <source>
        <dbReference type="ARBA" id="ARBA00023012"/>
    </source>
</evidence>
<dbReference type="SMART" id="SM00448">
    <property type="entry name" value="REC"/>
    <property type="match status" value="1"/>
</dbReference>
<evidence type="ECO:0000259" key="9">
    <source>
        <dbReference type="PROSITE" id="PS50110"/>
    </source>
</evidence>
<dbReference type="SUPFAM" id="SSF52172">
    <property type="entry name" value="CheY-like"/>
    <property type="match status" value="1"/>
</dbReference>
<organism evidence="11 12">
    <name type="scientific">Actinomyces bowdenii</name>
    <dbReference type="NCBI Taxonomy" id="131109"/>
    <lineage>
        <taxon>Bacteria</taxon>
        <taxon>Bacillati</taxon>
        <taxon>Actinomycetota</taxon>
        <taxon>Actinomycetes</taxon>
        <taxon>Actinomycetales</taxon>
        <taxon>Actinomycetaceae</taxon>
        <taxon>Actinomyces</taxon>
    </lineage>
</organism>
<dbReference type="GO" id="GO:0006355">
    <property type="term" value="P:regulation of DNA-templated transcription"/>
    <property type="evidence" value="ECO:0007669"/>
    <property type="project" value="InterPro"/>
</dbReference>
<gene>
    <name evidence="11" type="ORF">HZZ05_06135</name>
</gene>
<protein>
    <submittedName>
        <fullName evidence="11">Response regulator transcription factor</fullName>
    </submittedName>
</protein>
<evidence type="ECO:0000256" key="4">
    <source>
        <dbReference type="ARBA" id="ARBA00023125"/>
    </source>
</evidence>
<keyword evidence="4 7" id="KW-0238">DNA-binding</keyword>
<feature type="region of interest" description="Disordered" evidence="8">
    <location>
        <begin position="1"/>
        <end position="45"/>
    </location>
</feature>
<dbReference type="Proteomes" id="UP000572528">
    <property type="component" value="Unassembled WGS sequence"/>
</dbReference>
<sequence length="271" mass="29338">MAGECWSIPSPAGGPPSTSPSRAPGGSLIARGRAPVNDTGQPAGAPRVLVVDDEPQILMIMRFALETAGFDVVTAADGAQAWSAFKQHRFDLVVLDLMIPAVSGVAVAERIRAVSEVPIMMITALSEEPDRIRGLEAGADDYLTKPFSPRELTLRAQALVRRWRGGRPAVLVNGELSIDTAAHRVHLRGRALDMPDTEARFLEALARSPGQVVTYRDLLNQVWGTQDRAGGKDMIKTTAYRARRALGPHGQDYIHSVRGSGYLMPRMDAPR</sequence>
<dbReference type="EMBL" id="JACBXV010000065">
    <property type="protein sequence ID" value="NYS69100.1"/>
    <property type="molecule type" value="Genomic_DNA"/>
</dbReference>
<dbReference type="Gene3D" id="1.10.10.10">
    <property type="entry name" value="Winged helix-like DNA-binding domain superfamily/Winged helix DNA-binding domain"/>
    <property type="match status" value="1"/>
</dbReference>
<dbReference type="GO" id="GO:0000156">
    <property type="term" value="F:phosphorelay response regulator activity"/>
    <property type="evidence" value="ECO:0007669"/>
    <property type="project" value="TreeGrafter"/>
</dbReference>
<evidence type="ECO:0000313" key="12">
    <source>
        <dbReference type="Proteomes" id="UP000572528"/>
    </source>
</evidence>